<protein>
    <submittedName>
        <fullName evidence="2">Uncharacterized protein</fullName>
    </submittedName>
</protein>
<keyword evidence="1" id="KW-0812">Transmembrane</keyword>
<keyword evidence="1" id="KW-1133">Transmembrane helix</keyword>
<dbReference type="EMBL" id="ML220132">
    <property type="protein sequence ID" value="TGZ79386.1"/>
    <property type="molecule type" value="Genomic_DNA"/>
</dbReference>
<reference evidence="2 3" key="1">
    <citation type="submission" date="2019-04" db="EMBL/GenBank/DDBJ databases">
        <title>Comparative genomics and transcriptomics to analyze fruiting body development in filamentous ascomycetes.</title>
        <authorList>
            <consortium name="DOE Joint Genome Institute"/>
            <person name="Lutkenhaus R."/>
            <person name="Traeger S."/>
            <person name="Breuer J."/>
            <person name="Kuo A."/>
            <person name="Lipzen A."/>
            <person name="Pangilinan J."/>
            <person name="Dilworth D."/>
            <person name="Sandor L."/>
            <person name="Poggeler S."/>
            <person name="Barry K."/>
            <person name="Grigoriev I.V."/>
            <person name="Nowrousian M."/>
        </authorList>
    </citation>
    <scope>NUCLEOTIDE SEQUENCE [LARGE SCALE GENOMIC DNA]</scope>
    <source>
        <strain evidence="2 3">CBS 389.68</strain>
    </source>
</reference>
<sequence length="122" mass="13119">MPTQVAAFSNFRFHTPPAVPVAGGPRSRGMLRVSSLSDPIIVWSLAPTPRRVVFLENLQDGGGGGGCGRFRRKFEAGKVASRGLAGALDAPLFLLVVCGGISVYLHSTADLWVVDWMRRSPR</sequence>
<organism evidence="2 3">
    <name type="scientific">Ascodesmis nigricans</name>
    <dbReference type="NCBI Taxonomy" id="341454"/>
    <lineage>
        <taxon>Eukaryota</taxon>
        <taxon>Fungi</taxon>
        <taxon>Dikarya</taxon>
        <taxon>Ascomycota</taxon>
        <taxon>Pezizomycotina</taxon>
        <taxon>Pezizomycetes</taxon>
        <taxon>Pezizales</taxon>
        <taxon>Ascodesmidaceae</taxon>
        <taxon>Ascodesmis</taxon>
    </lineage>
</organism>
<keyword evidence="1" id="KW-0472">Membrane</keyword>
<dbReference type="AlphaFoldDB" id="A0A4S2MQ88"/>
<dbReference type="InParanoid" id="A0A4S2MQ88"/>
<dbReference type="Proteomes" id="UP000298138">
    <property type="component" value="Unassembled WGS sequence"/>
</dbReference>
<keyword evidence="3" id="KW-1185">Reference proteome</keyword>
<accession>A0A4S2MQ88</accession>
<evidence type="ECO:0000256" key="1">
    <source>
        <dbReference type="SAM" id="Phobius"/>
    </source>
</evidence>
<feature type="transmembrane region" description="Helical" evidence="1">
    <location>
        <begin position="92"/>
        <end position="114"/>
    </location>
</feature>
<evidence type="ECO:0000313" key="2">
    <source>
        <dbReference type="EMBL" id="TGZ79386.1"/>
    </source>
</evidence>
<name>A0A4S2MQ88_9PEZI</name>
<evidence type="ECO:0000313" key="3">
    <source>
        <dbReference type="Proteomes" id="UP000298138"/>
    </source>
</evidence>
<gene>
    <name evidence="2" type="ORF">EX30DRAFT_350331</name>
</gene>
<proteinExistence type="predicted"/>